<keyword evidence="1" id="KW-0489">Methyltransferase</keyword>
<gene>
    <name evidence="1" type="primary">fliB</name>
    <name evidence="1" type="ORF">KDK92_16870</name>
</gene>
<dbReference type="GO" id="GO:0032259">
    <property type="term" value="P:methylation"/>
    <property type="evidence" value="ECO:0007669"/>
    <property type="project" value="UniProtKB-KW"/>
</dbReference>
<evidence type="ECO:0000313" key="1">
    <source>
        <dbReference type="EMBL" id="MCM1991409.1"/>
    </source>
</evidence>
<dbReference type="GO" id="GO:0008168">
    <property type="term" value="F:methyltransferase activity"/>
    <property type="evidence" value="ECO:0007669"/>
    <property type="project" value="UniProtKB-KW"/>
</dbReference>
<keyword evidence="2" id="KW-1185">Reference proteome</keyword>
<dbReference type="EMBL" id="JAGSOJ010000003">
    <property type="protein sequence ID" value="MCM1991409.1"/>
    <property type="molecule type" value="Genomic_DNA"/>
</dbReference>
<dbReference type="AlphaFoldDB" id="A0A9J6P5K6"/>
<reference evidence="1" key="1">
    <citation type="journal article" date="2021" name="mSystems">
        <title>Bacteria and Archaea Synergistically Convert Glycine Betaine to Biogenic Methane in the Formosa Cold Seep of the South China Sea.</title>
        <authorList>
            <person name="Li L."/>
            <person name="Zhang W."/>
            <person name="Zhang S."/>
            <person name="Song L."/>
            <person name="Sun Q."/>
            <person name="Zhang H."/>
            <person name="Xiang H."/>
            <person name="Dong X."/>
        </authorList>
    </citation>
    <scope>NUCLEOTIDE SEQUENCE</scope>
    <source>
        <strain evidence="1">ZWT</strain>
    </source>
</reference>
<organism evidence="1 2">
    <name type="scientific">Oceanirhabdus seepicola</name>
    <dbReference type="NCBI Taxonomy" id="2828781"/>
    <lineage>
        <taxon>Bacteria</taxon>
        <taxon>Bacillati</taxon>
        <taxon>Bacillota</taxon>
        <taxon>Clostridia</taxon>
        <taxon>Eubacteriales</taxon>
        <taxon>Clostridiaceae</taxon>
        <taxon>Oceanirhabdus</taxon>
    </lineage>
</organism>
<name>A0A9J6P5K6_9CLOT</name>
<keyword evidence="1" id="KW-0969">Cilium</keyword>
<keyword evidence="1" id="KW-0282">Flagellum</keyword>
<proteinExistence type="predicted"/>
<accession>A0A9J6P5K6</accession>
<keyword evidence="1" id="KW-0966">Cell projection</keyword>
<dbReference type="RefSeq" id="WP_250860511.1">
    <property type="nucleotide sequence ID" value="NZ_JAGSOJ010000003.1"/>
</dbReference>
<keyword evidence="1" id="KW-0808">Transferase</keyword>
<dbReference type="NCBIfam" id="NF038110">
    <property type="entry name" value="Lys_methyl_FliB"/>
    <property type="match status" value="1"/>
</dbReference>
<evidence type="ECO:0000313" key="2">
    <source>
        <dbReference type="Proteomes" id="UP001056429"/>
    </source>
</evidence>
<dbReference type="Proteomes" id="UP001056429">
    <property type="component" value="Unassembled WGS sequence"/>
</dbReference>
<comment type="caution">
    <text evidence="1">The sequence shown here is derived from an EMBL/GenBank/DDBJ whole genome shotgun (WGS) entry which is preliminary data.</text>
</comment>
<protein>
    <submittedName>
        <fullName evidence="1">Flagellin lysine-N-methylase</fullName>
        <ecNumber evidence="1">2.1.1.-</ecNumber>
    </submittedName>
</protein>
<dbReference type="EC" id="2.1.1.-" evidence="1"/>
<reference evidence="1" key="2">
    <citation type="submission" date="2021-04" db="EMBL/GenBank/DDBJ databases">
        <authorList>
            <person name="Dong X."/>
        </authorList>
    </citation>
    <scope>NUCLEOTIDE SEQUENCE</scope>
    <source>
        <strain evidence="1">ZWT</strain>
    </source>
</reference>
<sequence>MKIRVPDYFKDFKCIASECEDTCCAGWEVLIDDETYKKYQKVEGKFGQKLRSEIVEDDGEYIFTLKGNNCPFLNEGKLCDIYNEIGEEGLCHTCKQYPRYKEEFGNLREIGLSLSCPEAARIILSDSKKMKLEISENLEEVASYNDINGMLFMNLLKCRKVFIDILQNRDINLNDRASLLLKFADEIQEKIDADDIDDIEGIREKYLDDSFINEVISSLDKYKGEEDVKYRNIYKFIKVFKELKHIHSNDPLDLEELVNCFWQRDDEEFYIGKHEAFNIYYEEKMYKFEKLLVYFIFRYFMKGVFDYDVSAKVVLAVVSYLMIKELFVVRWMKNGEFTDADAVDIMHMYSKDIEHLEENLESLADSFNRNEIFKVEELLIML</sequence>